<feature type="transmembrane region" description="Helical" evidence="6">
    <location>
        <begin position="114"/>
        <end position="137"/>
    </location>
</feature>
<evidence type="ECO:0000313" key="10">
    <source>
        <dbReference type="Proteomes" id="UP000052052"/>
    </source>
</evidence>
<evidence type="ECO:0008006" key="11">
    <source>
        <dbReference type="Google" id="ProtNLM"/>
    </source>
</evidence>
<dbReference type="EMBL" id="LDJL01000010">
    <property type="protein sequence ID" value="KRG69350.1"/>
    <property type="molecule type" value="Genomic_DNA"/>
</dbReference>
<dbReference type="AlphaFoldDB" id="A0A0R0CJA2"/>
<dbReference type="InterPro" id="IPR051791">
    <property type="entry name" value="Pra-immunoreactive"/>
</dbReference>
<dbReference type="PANTHER" id="PTHR36115">
    <property type="entry name" value="PROLINE-RICH ANTIGEN HOMOLOG-RELATED"/>
    <property type="match status" value="1"/>
</dbReference>
<proteinExistence type="predicted"/>
<evidence type="ECO:0000259" key="7">
    <source>
        <dbReference type="Pfam" id="PF06271"/>
    </source>
</evidence>
<keyword evidence="5 6" id="KW-0472">Membrane</keyword>
<comment type="subcellular location">
    <subcellularLocation>
        <location evidence="1">Cell membrane</location>
        <topology evidence="1">Multi-pass membrane protein</topology>
    </subcellularLocation>
</comment>
<dbReference type="RefSeq" id="WP_057658518.1">
    <property type="nucleotide sequence ID" value="NZ_LDJL01000010.1"/>
</dbReference>
<protein>
    <recommendedName>
        <fullName evidence="11">RDD family protein</fullName>
    </recommendedName>
</protein>
<organism evidence="9 10">
    <name type="scientific">Pseudoxanthomonas dokdonensis</name>
    <dbReference type="NCBI Taxonomy" id="344882"/>
    <lineage>
        <taxon>Bacteria</taxon>
        <taxon>Pseudomonadati</taxon>
        <taxon>Pseudomonadota</taxon>
        <taxon>Gammaproteobacteria</taxon>
        <taxon>Lysobacterales</taxon>
        <taxon>Lysobacteraceae</taxon>
        <taxon>Pseudoxanthomonas</taxon>
    </lineage>
</organism>
<dbReference type="GO" id="GO:0005886">
    <property type="term" value="C:plasma membrane"/>
    <property type="evidence" value="ECO:0007669"/>
    <property type="project" value="UniProtKB-SubCell"/>
</dbReference>
<keyword evidence="4 6" id="KW-1133">Transmembrane helix</keyword>
<dbReference type="PANTHER" id="PTHR36115:SF6">
    <property type="entry name" value="PROLINE-RICH ANTIGEN HOMOLOG"/>
    <property type="match status" value="1"/>
</dbReference>
<sequence>MSLWYYVDARGQQNGPLDGGELASAFQLRQLLADTLVWRDGMAEWLPLQQCLHELDLSSPPSAQAIASAEVASEPGSPYAPPLSSAVSQPLVISGDVVMAGFWRRFAAASIDGLLMSALMLAVVLVALLVIGGSAALRPQALESMRAGMLGVFLLTFYVLPIILQFAYFSWMQAGPRQATLGKMAVGIKVCRSDGQAMTLGRSIGRWSAYFFLNLASCGITSLVSAFSAGLSTRKQGVHDMIVDTLVVDKWAFSPHPERQQRSLDKVTIAMIALCVLMALGYIGLIIAAATLSSFR</sequence>
<keyword evidence="2" id="KW-1003">Cell membrane</keyword>
<name>A0A0R0CJA2_9GAMM</name>
<dbReference type="Pfam" id="PF14237">
    <property type="entry name" value="GYF_2"/>
    <property type="match status" value="1"/>
</dbReference>
<evidence type="ECO:0000259" key="8">
    <source>
        <dbReference type="Pfam" id="PF14237"/>
    </source>
</evidence>
<keyword evidence="10" id="KW-1185">Reference proteome</keyword>
<dbReference type="InterPro" id="IPR025640">
    <property type="entry name" value="GYF_2"/>
</dbReference>
<feature type="domain" description="RDD" evidence="7">
    <location>
        <begin position="100"/>
        <end position="243"/>
    </location>
</feature>
<keyword evidence="3 6" id="KW-0812">Transmembrane</keyword>
<feature type="transmembrane region" description="Helical" evidence="6">
    <location>
        <begin position="269"/>
        <end position="292"/>
    </location>
</feature>
<evidence type="ECO:0000313" key="9">
    <source>
        <dbReference type="EMBL" id="KRG69350.1"/>
    </source>
</evidence>
<feature type="transmembrane region" description="Helical" evidence="6">
    <location>
        <begin position="149"/>
        <end position="171"/>
    </location>
</feature>
<evidence type="ECO:0000256" key="3">
    <source>
        <dbReference type="ARBA" id="ARBA00022692"/>
    </source>
</evidence>
<comment type="caution">
    <text evidence="9">The sequence shown here is derived from an EMBL/GenBank/DDBJ whole genome shotgun (WGS) entry which is preliminary data.</text>
</comment>
<evidence type="ECO:0000256" key="5">
    <source>
        <dbReference type="ARBA" id="ARBA00023136"/>
    </source>
</evidence>
<feature type="transmembrane region" description="Helical" evidence="6">
    <location>
        <begin position="207"/>
        <end position="231"/>
    </location>
</feature>
<dbReference type="InterPro" id="IPR010432">
    <property type="entry name" value="RDD"/>
</dbReference>
<evidence type="ECO:0000256" key="2">
    <source>
        <dbReference type="ARBA" id="ARBA00022475"/>
    </source>
</evidence>
<accession>A0A0R0CJA2</accession>
<dbReference type="OrthoDB" id="9793824at2"/>
<gene>
    <name evidence="9" type="ORF">ABB29_09615</name>
</gene>
<evidence type="ECO:0000256" key="1">
    <source>
        <dbReference type="ARBA" id="ARBA00004651"/>
    </source>
</evidence>
<dbReference type="STRING" id="344882.ABB29_09615"/>
<feature type="domain" description="GYF" evidence="8">
    <location>
        <begin position="4"/>
        <end position="50"/>
    </location>
</feature>
<dbReference type="PATRIC" id="fig|344882.3.peg.290"/>
<evidence type="ECO:0000256" key="6">
    <source>
        <dbReference type="SAM" id="Phobius"/>
    </source>
</evidence>
<reference evidence="9 10" key="1">
    <citation type="submission" date="2015-05" db="EMBL/GenBank/DDBJ databases">
        <title>Genome sequencing and analysis of members of genus Stenotrophomonas.</title>
        <authorList>
            <person name="Patil P.P."/>
            <person name="Midha S."/>
            <person name="Patil P.B."/>
        </authorList>
    </citation>
    <scope>NUCLEOTIDE SEQUENCE [LARGE SCALE GENOMIC DNA]</scope>
    <source>
        <strain evidence="9 10">DSM 21858</strain>
    </source>
</reference>
<dbReference type="Proteomes" id="UP000052052">
    <property type="component" value="Unassembled WGS sequence"/>
</dbReference>
<dbReference type="Pfam" id="PF06271">
    <property type="entry name" value="RDD"/>
    <property type="match status" value="1"/>
</dbReference>
<evidence type="ECO:0000256" key="4">
    <source>
        <dbReference type="ARBA" id="ARBA00022989"/>
    </source>
</evidence>